<name>A0AAD8Z4E1_9TELE</name>
<feature type="compositionally biased region" description="Basic and acidic residues" evidence="8">
    <location>
        <begin position="967"/>
        <end position="976"/>
    </location>
</feature>
<feature type="compositionally biased region" description="Low complexity" evidence="8">
    <location>
        <begin position="1250"/>
        <end position="1267"/>
    </location>
</feature>
<proteinExistence type="predicted"/>
<dbReference type="Pfam" id="PF01410">
    <property type="entry name" value="COLFI"/>
    <property type="match status" value="2"/>
</dbReference>
<dbReference type="PANTHER" id="PTHR37456">
    <property type="entry name" value="SI:CH211-266K2.1"/>
    <property type="match status" value="1"/>
</dbReference>
<feature type="region of interest" description="Disordered" evidence="8">
    <location>
        <begin position="507"/>
        <end position="574"/>
    </location>
</feature>
<dbReference type="PANTHER" id="PTHR37456:SF6">
    <property type="entry name" value="COLLAGEN ALPHA-1(XXIII) CHAIN-LIKE ISOFORM X2"/>
    <property type="match status" value="1"/>
</dbReference>
<keyword evidence="7" id="KW-0325">Glycoprotein</keyword>
<feature type="region of interest" description="Disordered" evidence="8">
    <location>
        <begin position="1549"/>
        <end position="1574"/>
    </location>
</feature>
<evidence type="ECO:0000256" key="7">
    <source>
        <dbReference type="ARBA" id="ARBA00023180"/>
    </source>
</evidence>
<keyword evidence="2" id="KW-0964">Secreted</keyword>
<dbReference type="SUPFAM" id="SSF49899">
    <property type="entry name" value="Concanavalin A-like lectins/glucanases"/>
    <property type="match status" value="1"/>
</dbReference>
<feature type="compositionally biased region" description="Basic and acidic residues" evidence="8">
    <location>
        <begin position="1074"/>
        <end position="1102"/>
    </location>
</feature>
<dbReference type="FunFam" id="2.60.120.200:FF:000085">
    <property type="entry name" value="collagen alpha-1(XXVII) chain isoform X1"/>
    <property type="match status" value="1"/>
</dbReference>
<comment type="caution">
    <text evidence="10">The sequence shown here is derived from an EMBL/GenBank/DDBJ whole genome shotgun (WGS) entry which is preliminary data.</text>
</comment>
<dbReference type="EMBL" id="JAROKS010000019">
    <property type="protein sequence ID" value="KAK1792306.1"/>
    <property type="molecule type" value="Genomic_DNA"/>
</dbReference>
<dbReference type="GO" id="GO:0005201">
    <property type="term" value="F:extracellular matrix structural constituent"/>
    <property type="evidence" value="ECO:0007669"/>
    <property type="project" value="InterPro"/>
</dbReference>
<keyword evidence="5" id="KW-0677">Repeat</keyword>
<keyword evidence="4" id="KW-0732">Signal</keyword>
<evidence type="ECO:0000256" key="6">
    <source>
        <dbReference type="ARBA" id="ARBA00023119"/>
    </source>
</evidence>
<feature type="region of interest" description="Disordered" evidence="8">
    <location>
        <begin position="348"/>
        <end position="384"/>
    </location>
</feature>
<dbReference type="PROSITE" id="PS51461">
    <property type="entry name" value="NC1_FIB"/>
    <property type="match status" value="1"/>
</dbReference>
<keyword evidence="11" id="KW-1185">Reference proteome</keyword>
<sequence length="1909" mass="199358">MVLGKSRASISQFSQILTDVDILQKLGLVWKRPSSGMRSTLQGVIPFKSGVILTQRARIEVPLSSVVPLPLGTEFALILSVCSHRINNAFLFTVMSKKKRLQLGVQFIPGKIIVYVGQKNSVYFDYDVHNGQWHNLALDVQPQRVTLYTSCGKTSVHANLHFKNEETLGPEGSFLLGKMSQNSVQFEGAICQFDIHPSAKAAHNYCKYIKKQCREADTFRPNLPPLLPLLPLDPNISVTLRTPTAINELINKGFTPSLSLTQDEMRFTSGVPNTSVLMTTQSGSVILNIHGTVPPRMARPTLEVPAQAKISAVTASLRIGGSPTQPKPTRQSSSINIIQVVTAKSQKSKGNGVSVTYRPDRQKPSIQPSAATKPSRSGTYSISNLSERPLTTVTVKRSMPEVTTKPTSFVPVIHAATDGFQTFELEPMQFSLLAGPPGLKGEPGPPGPHGLPGKSGLPGKRGQRVSTPTHPQGMMQFVIHPHIPANCCDRVSESTLTHFTCLVTKGIKGDPGLSPGRAPSGAKGDPGISGPPGLSGQVGRKGARGPDGSPGAKGYPGRQSLCHRNHHPSVSKPLPSALATQLDASVIPGVRGFIGTPGLFGLPGPEGERGTPGVPGKKGKMGRPGFSGDFGERGPPGPDGNPRGLCHGGCELQINLLSGDRDRARSTPPTLAFRPPLNSGRPREQGSWGHLVLAEYLALLALRSDWIREVLIRHCDVLQGIAGNPGEPGLKGDKAAQRWRSQRRRGGIVGNVPLDHSVSAVLVLCRMALVESPSALKMERFITLSCRHCRCSLSQQGYVLSAVLGTDYFFGSQRGEVGLPGEQGEPGFQGDKGFLGLPGMPGVRGKPGPRGKPGDCGPDGQPGPPGPEGDEGASGPAGDSGQEGRPGRKGFSGKPGAEGPKGDRGEMGQPGPPGENGAMGHPGLPGEGGAPGLPGIPGPPGSRGLSGTRGPKGRRGTRGPDGPAGEKGSEGSKGPDGHLGAFGLPGPMGRIGDTGETGMPGFPGIQGPIGPPGAKGIPGEPGPSGKVGEWGLPGEPGEKGAAGPPGNIGEPGLIGQRGEPGLDGEAGLSSPDGAKGEKGDMGEEGEQGEKGEMGQKGKEGHAGDPGLVGVRGSKGHQGYLGETGPIGKQGPMGFPGPKGNRGTIGFMGAPGKMGQPGDPGPQGYEGEQGDDGKIDGPAGPPGDIGSVGVRGDRGEPGDHGYPGQPGVNGERGKLGAPGLPVSAFVLDVNRIRSSVAKLFLMMVALSQGRSGPTGLPGPKGSKGSQGPKGRKGAQSEPGSRGAPVSASLILSLRLELSFSQGDTSYTDSDYDLIGKTSRKVVMSYSRIAFVYPQGPVGPSGPRGIVGRQGLEGSPGIEGPPGKDGPKGMPGEQGSDGEVGIPGNMGPQGKTGPPGLEGTQGSFGAKGEQGLTGETGPTGKRGVTGGIGMPGKLGNLGVKGQPFSGIVCFLFPRLRAILERRDSPDFLDCLDLRHYDNAYVVVKSAQGPPGDVGPVGIQGPKGPQGMMGREGAIGPAGIVGPSGYPGPQGDKGSRGETVSEPSLSAFLCMQGVPGPRGPPGPRGSPGPPGLPGGPVSLTYSDVEFPMLDQGTEIFKTLHYLSNLIYSIKNPLGTQENPARMSVDYDEHCAIIPLCHLLKGTYWIDPNLGCSTDTIEVTCNFTGGGQTCLKPVTASKLEMGVGLVQMNFIHLLSSEAVQLLTIHCLNMPVWAAGPSRAPSPSAMHFKAWNGQMIEARGLIQPDLLKDECWMTDGRWHQTQFRFQTQEPGLLPIVDVLNLPSAKPGSSYHLEKMCCEQIFQQEARRRQSRKRRSGQFCSQRGRVPDPSDVYTIYKYWFERLFRFACGADVYAADTDNPVGGGTSVCKGTRKFREIENLLYFSSFPDGKCALLSLTDDELYGESFLSTSVINQK</sequence>
<dbReference type="InterPro" id="IPR013320">
    <property type="entry name" value="ConA-like_dom_sf"/>
</dbReference>
<dbReference type="InterPro" id="IPR008160">
    <property type="entry name" value="Collagen"/>
</dbReference>
<comment type="subcellular location">
    <subcellularLocation>
        <location evidence="1">Secreted</location>
        <location evidence="1">Extracellular space</location>
        <location evidence="1">Extracellular matrix</location>
    </subcellularLocation>
</comment>
<feature type="compositionally biased region" description="Low complexity" evidence="8">
    <location>
        <begin position="999"/>
        <end position="1018"/>
    </location>
</feature>
<feature type="region of interest" description="Disordered" evidence="8">
    <location>
        <begin position="661"/>
        <end position="684"/>
    </location>
</feature>
<feature type="region of interest" description="Disordered" evidence="8">
    <location>
        <begin position="1346"/>
        <end position="1423"/>
    </location>
</feature>
<feature type="compositionally biased region" description="Low complexity" evidence="8">
    <location>
        <begin position="1175"/>
        <end position="1184"/>
    </location>
</feature>
<evidence type="ECO:0000313" key="10">
    <source>
        <dbReference type="EMBL" id="KAK1792306.1"/>
    </source>
</evidence>
<evidence type="ECO:0000259" key="9">
    <source>
        <dbReference type="PROSITE" id="PS51461"/>
    </source>
</evidence>
<feature type="compositionally biased region" description="Pro residues" evidence="8">
    <location>
        <begin position="1554"/>
        <end position="1570"/>
    </location>
</feature>
<feature type="region of interest" description="Disordered" evidence="8">
    <location>
        <begin position="436"/>
        <end position="471"/>
    </location>
</feature>
<accession>A0AAD8Z4E1</accession>
<feature type="compositionally biased region" description="Low complexity" evidence="8">
    <location>
        <begin position="1032"/>
        <end position="1045"/>
    </location>
</feature>
<reference evidence="10" key="1">
    <citation type="submission" date="2023-03" db="EMBL/GenBank/DDBJ databases">
        <title>Electrophorus voltai genome.</title>
        <authorList>
            <person name="Bian C."/>
        </authorList>
    </citation>
    <scope>NUCLEOTIDE SEQUENCE</scope>
    <source>
        <strain evidence="10">CB-2022</strain>
        <tissue evidence="10">Muscle</tissue>
    </source>
</reference>
<evidence type="ECO:0000256" key="1">
    <source>
        <dbReference type="ARBA" id="ARBA00004498"/>
    </source>
</evidence>
<dbReference type="Proteomes" id="UP001239994">
    <property type="component" value="Unassembled WGS sequence"/>
</dbReference>
<evidence type="ECO:0000256" key="8">
    <source>
        <dbReference type="SAM" id="MobiDB-lite"/>
    </source>
</evidence>
<dbReference type="Pfam" id="PF01391">
    <property type="entry name" value="Collagen"/>
    <property type="match status" value="6"/>
</dbReference>
<feature type="region of interest" description="Disordered" evidence="8">
    <location>
        <begin position="817"/>
        <end position="1214"/>
    </location>
</feature>
<organism evidence="10 11">
    <name type="scientific">Electrophorus voltai</name>
    <dbReference type="NCBI Taxonomy" id="2609070"/>
    <lineage>
        <taxon>Eukaryota</taxon>
        <taxon>Metazoa</taxon>
        <taxon>Chordata</taxon>
        <taxon>Craniata</taxon>
        <taxon>Vertebrata</taxon>
        <taxon>Euteleostomi</taxon>
        <taxon>Actinopterygii</taxon>
        <taxon>Neopterygii</taxon>
        <taxon>Teleostei</taxon>
        <taxon>Ostariophysi</taxon>
        <taxon>Gymnotiformes</taxon>
        <taxon>Gymnotoidei</taxon>
        <taxon>Gymnotidae</taxon>
        <taxon>Electrophorus</taxon>
    </lineage>
</organism>
<feature type="region of interest" description="Disordered" evidence="8">
    <location>
        <begin position="599"/>
        <end position="643"/>
    </location>
</feature>
<feature type="compositionally biased region" description="Gly residues" evidence="8">
    <location>
        <begin position="923"/>
        <end position="932"/>
    </location>
</feature>
<feature type="compositionally biased region" description="Polar residues" evidence="8">
    <location>
        <begin position="364"/>
        <end position="384"/>
    </location>
</feature>
<dbReference type="InterPro" id="IPR048287">
    <property type="entry name" value="TSPN-like_N"/>
</dbReference>
<feature type="compositionally biased region" description="Low complexity" evidence="8">
    <location>
        <begin position="451"/>
        <end position="460"/>
    </location>
</feature>
<dbReference type="Gene3D" id="2.60.120.1000">
    <property type="match status" value="2"/>
</dbReference>
<keyword evidence="6" id="KW-0176">Collagen</keyword>
<evidence type="ECO:0000256" key="5">
    <source>
        <dbReference type="ARBA" id="ARBA00022737"/>
    </source>
</evidence>
<dbReference type="GO" id="GO:0005581">
    <property type="term" value="C:collagen trimer"/>
    <property type="evidence" value="ECO:0007669"/>
    <property type="project" value="UniProtKB-KW"/>
</dbReference>
<protein>
    <recommendedName>
        <fullName evidence="9">Fibrillar collagen NC1 domain-containing protein</fullName>
    </recommendedName>
</protein>
<dbReference type="InterPro" id="IPR000885">
    <property type="entry name" value="Fib_collagen_C"/>
</dbReference>
<gene>
    <name evidence="10" type="ORF">P4O66_012261</name>
</gene>
<evidence type="ECO:0000256" key="2">
    <source>
        <dbReference type="ARBA" id="ARBA00022525"/>
    </source>
</evidence>
<evidence type="ECO:0000256" key="4">
    <source>
        <dbReference type="ARBA" id="ARBA00022729"/>
    </source>
</evidence>
<evidence type="ECO:0000313" key="11">
    <source>
        <dbReference type="Proteomes" id="UP001239994"/>
    </source>
</evidence>
<feature type="domain" description="Fibrillar collagen NC1" evidence="9">
    <location>
        <begin position="1590"/>
        <end position="1795"/>
    </location>
</feature>
<evidence type="ECO:0000256" key="3">
    <source>
        <dbReference type="ARBA" id="ARBA00022530"/>
    </source>
</evidence>
<dbReference type="InterPro" id="IPR050938">
    <property type="entry name" value="Collagen_Structural_Proteins"/>
</dbReference>
<dbReference type="Gene3D" id="2.60.120.200">
    <property type="match status" value="1"/>
</dbReference>
<feature type="region of interest" description="Disordered" evidence="8">
    <location>
        <begin position="1248"/>
        <end position="1282"/>
    </location>
</feature>
<dbReference type="SMART" id="SM00210">
    <property type="entry name" value="TSPN"/>
    <property type="match status" value="1"/>
</dbReference>
<dbReference type="SMART" id="SM00038">
    <property type="entry name" value="COLFI"/>
    <property type="match status" value="1"/>
</dbReference>
<keyword evidence="3" id="KW-0272">Extracellular matrix</keyword>